<protein>
    <submittedName>
        <fullName evidence="2">Acetyltransferase (GNAT) family protein</fullName>
    </submittedName>
</protein>
<dbReference type="SUPFAM" id="SSF55729">
    <property type="entry name" value="Acyl-CoA N-acyltransferases (Nat)"/>
    <property type="match status" value="1"/>
</dbReference>
<reference evidence="3" key="1">
    <citation type="submission" date="2016-10" db="EMBL/GenBank/DDBJ databases">
        <authorList>
            <person name="Varghese N."/>
            <person name="Submissions S."/>
        </authorList>
    </citation>
    <scope>NUCLEOTIDE SEQUENCE [LARGE SCALE GENOMIC DNA]</scope>
    <source>
        <strain evidence="3">CGMCC 1.3704</strain>
    </source>
</reference>
<evidence type="ECO:0000313" key="2">
    <source>
        <dbReference type="EMBL" id="SFJ28485.1"/>
    </source>
</evidence>
<keyword evidence="2" id="KW-0808">Transferase</keyword>
<dbReference type="Gene3D" id="3.40.630.30">
    <property type="match status" value="1"/>
</dbReference>
<sequence length="155" mass="18544">MINFETNEINKWKIELEIMNSNPSYNKMSKNKSTINYKDILDEYEESNKLKTTRLLIKQEEHYIGLVDYCINNPSDHTPWISLFVIHKQFQGAGNSLRVFQRLEHLIRQEGKKKIRLAVHQENEKGLLFWNRLGFNKFKEVIFEGKPHYCLEKDL</sequence>
<dbReference type="PROSITE" id="PS51186">
    <property type="entry name" value="GNAT"/>
    <property type="match status" value="1"/>
</dbReference>
<accession>A0A1I3Q445</accession>
<evidence type="ECO:0000259" key="1">
    <source>
        <dbReference type="PROSITE" id="PS51186"/>
    </source>
</evidence>
<dbReference type="Pfam" id="PF00583">
    <property type="entry name" value="Acetyltransf_1"/>
    <property type="match status" value="1"/>
</dbReference>
<dbReference type="GO" id="GO:0016747">
    <property type="term" value="F:acyltransferase activity, transferring groups other than amino-acyl groups"/>
    <property type="evidence" value="ECO:0007669"/>
    <property type="project" value="InterPro"/>
</dbReference>
<dbReference type="OrthoDB" id="9782266at2"/>
<dbReference type="Proteomes" id="UP000183557">
    <property type="component" value="Unassembled WGS sequence"/>
</dbReference>
<name>A0A1I3Q445_HALDA</name>
<gene>
    <name evidence="2" type="ORF">SAMN04487936_101530</name>
</gene>
<dbReference type="EMBL" id="FOSB01000001">
    <property type="protein sequence ID" value="SFJ28485.1"/>
    <property type="molecule type" value="Genomic_DNA"/>
</dbReference>
<organism evidence="2 3">
    <name type="scientific">Halobacillus dabanensis</name>
    <dbReference type="NCBI Taxonomy" id="240302"/>
    <lineage>
        <taxon>Bacteria</taxon>
        <taxon>Bacillati</taxon>
        <taxon>Bacillota</taxon>
        <taxon>Bacilli</taxon>
        <taxon>Bacillales</taxon>
        <taxon>Bacillaceae</taxon>
        <taxon>Halobacillus</taxon>
    </lineage>
</organism>
<dbReference type="InterPro" id="IPR000182">
    <property type="entry name" value="GNAT_dom"/>
</dbReference>
<dbReference type="RefSeq" id="WP_075034966.1">
    <property type="nucleotide sequence ID" value="NZ_FOSB01000001.1"/>
</dbReference>
<dbReference type="InterPro" id="IPR016181">
    <property type="entry name" value="Acyl_CoA_acyltransferase"/>
</dbReference>
<feature type="domain" description="N-acetyltransferase" evidence="1">
    <location>
        <begin position="2"/>
        <end position="155"/>
    </location>
</feature>
<proteinExistence type="predicted"/>
<dbReference type="AlphaFoldDB" id="A0A1I3Q445"/>
<evidence type="ECO:0000313" key="3">
    <source>
        <dbReference type="Proteomes" id="UP000183557"/>
    </source>
</evidence>
<dbReference type="CDD" id="cd04301">
    <property type="entry name" value="NAT_SF"/>
    <property type="match status" value="1"/>
</dbReference>
<keyword evidence="3" id="KW-1185">Reference proteome</keyword>